<protein>
    <submittedName>
        <fullName evidence="2">Uncharacterized protein</fullName>
    </submittedName>
</protein>
<dbReference type="EMBL" id="JAVIJP010000007">
    <property type="protein sequence ID" value="KAL3650215.1"/>
    <property type="molecule type" value="Genomic_DNA"/>
</dbReference>
<proteinExistence type="predicted"/>
<dbReference type="PANTHER" id="PTHR31300:SF30">
    <property type="entry name" value="EMB|CAB81597.1"/>
    <property type="match status" value="1"/>
</dbReference>
<accession>A0ABD3EAS4</accession>
<reference evidence="3" key="1">
    <citation type="journal article" date="2024" name="IScience">
        <title>Strigolactones Initiate the Formation of Haustorium-like Structures in Castilleja.</title>
        <authorList>
            <person name="Buerger M."/>
            <person name="Peterson D."/>
            <person name="Chory J."/>
        </authorList>
    </citation>
    <scope>NUCLEOTIDE SEQUENCE [LARGE SCALE GENOMIC DNA]</scope>
</reference>
<dbReference type="PANTHER" id="PTHR31300">
    <property type="entry name" value="LIPASE"/>
    <property type="match status" value="1"/>
</dbReference>
<feature type="region of interest" description="Disordered" evidence="1">
    <location>
        <begin position="198"/>
        <end position="220"/>
    </location>
</feature>
<gene>
    <name evidence="2" type="ORF">CASFOL_006618</name>
</gene>
<comment type="caution">
    <text evidence="2">The sequence shown here is derived from an EMBL/GenBank/DDBJ whole genome shotgun (WGS) entry which is preliminary data.</text>
</comment>
<sequence>MRTLFPNLDREDGLETVLEVPIPEEVVESKHKSWQDMIKSIIIRPQVAVDMAASIFGDRAAELQFLLGVVGAPLIPLPIRCDRTFNDNIKDYPIETSMAKYIVQQYIAAAGGEHALNSIDSMCAMGKVKMVASENVSGDDLTLTSNTKATRIKNMKHGPGEMGGFVLWQKRPDLWSLELMVAGLKMSAGSDGKVAWRQTPWQHSHASRGPPRPLRRSLQGLDPRSTANLFSNSICIGEKIINDEDCFVLKLESEEYALKARSSMNVEIIRHTVWGCFSQKTGLLVQLEDSHLLRIKSSGNDVLWETTMESHIQDYKTIDGINIAHSGRTLVSLVRFGENNEIHMRTRMEEIWSIEEVDFNIKGLSTDCFLPPRDLKRDNEGCVEITKNEGLSYKILANSSRINVDVKGATKVVAIDEDSLEVFGTNEEL</sequence>
<organism evidence="2 3">
    <name type="scientific">Castilleja foliolosa</name>
    <dbReference type="NCBI Taxonomy" id="1961234"/>
    <lineage>
        <taxon>Eukaryota</taxon>
        <taxon>Viridiplantae</taxon>
        <taxon>Streptophyta</taxon>
        <taxon>Embryophyta</taxon>
        <taxon>Tracheophyta</taxon>
        <taxon>Spermatophyta</taxon>
        <taxon>Magnoliopsida</taxon>
        <taxon>eudicotyledons</taxon>
        <taxon>Gunneridae</taxon>
        <taxon>Pentapetalae</taxon>
        <taxon>asterids</taxon>
        <taxon>lamiids</taxon>
        <taxon>Lamiales</taxon>
        <taxon>Orobanchaceae</taxon>
        <taxon>Pedicularideae</taxon>
        <taxon>Castillejinae</taxon>
        <taxon>Castilleja</taxon>
    </lineage>
</organism>
<dbReference type="AlphaFoldDB" id="A0ABD3EAS4"/>
<dbReference type="InterPro" id="IPR006873">
    <property type="entry name" value="DUF620"/>
</dbReference>
<keyword evidence="3" id="KW-1185">Reference proteome</keyword>
<evidence type="ECO:0000313" key="3">
    <source>
        <dbReference type="Proteomes" id="UP001632038"/>
    </source>
</evidence>
<evidence type="ECO:0000313" key="2">
    <source>
        <dbReference type="EMBL" id="KAL3650215.1"/>
    </source>
</evidence>
<name>A0ABD3EAS4_9LAMI</name>
<dbReference type="Proteomes" id="UP001632038">
    <property type="component" value="Unassembled WGS sequence"/>
</dbReference>
<evidence type="ECO:0000256" key="1">
    <source>
        <dbReference type="SAM" id="MobiDB-lite"/>
    </source>
</evidence>
<dbReference type="Pfam" id="PF04788">
    <property type="entry name" value="DUF620"/>
    <property type="match status" value="1"/>
</dbReference>